<protein>
    <submittedName>
        <fullName evidence="1">Uncharacterized protein</fullName>
    </submittedName>
</protein>
<organism evidence="1 2">
    <name type="scientific">Deinococcus radiotolerans</name>
    <dbReference type="NCBI Taxonomy" id="1309407"/>
    <lineage>
        <taxon>Bacteria</taxon>
        <taxon>Thermotogati</taxon>
        <taxon>Deinococcota</taxon>
        <taxon>Deinococci</taxon>
        <taxon>Deinococcales</taxon>
        <taxon>Deinococcaceae</taxon>
        <taxon>Deinococcus</taxon>
    </lineage>
</organism>
<dbReference type="EMBL" id="BMPE01000021">
    <property type="protein sequence ID" value="GGL15820.1"/>
    <property type="molecule type" value="Genomic_DNA"/>
</dbReference>
<sequence>MKKFLFLAPLLISAGGGVATATRRLGPTGTHDLAWLRANGSTRLSTITAADLERVAVTELAAHNRRMNAMVSAFAVRVDKRDGVDATGQRLTGTMTEVDEYGRVRTQTTGKPGETYFPLRRYQFAAGYTADFFRKKTAKDFVGVLENAQAAHRKAVVKEIRDRIFSPSNYDFEDFLTDGKIFNVKGFYNADGILPPMGPNLEEFLGTHNHYLGFTALNAAALDAMIDGVREHNENAVVEVHVNAMQEAALLAIPNFARAQEVNVRVSVNDTVATGITDRAQNNNRFLGTYRGADVWAKPWVFSNYGYALDISDPALGIRHPDDVEDEGLRMIGQITTFPLQSDYWGAEFGIGVRRRGGAVVAQFNSPSAGTYQDPTGRTW</sequence>
<proteinExistence type="predicted"/>
<gene>
    <name evidence="1" type="ORF">GCM10010844_38420</name>
</gene>
<dbReference type="Proteomes" id="UP000604341">
    <property type="component" value="Unassembled WGS sequence"/>
</dbReference>
<evidence type="ECO:0000313" key="2">
    <source>
        <dbReference type="Proteomes" id="UP000604341"/>
    </source>
</evidence>
<keyword evidence="2" id="KW-1185">Reference proteome</keyword>
<comment type="caution">
    <text evidence="1">The sequence shown here is derived from an EMBL/GenBank/DDBJ whole genome shotgun (WGS) entry which is preliminary data.</text>
</comment>
<name>A0ABQ2FQ41_9DEIO</name>
<dbReference type="RefSeq" id="WP_189070598.1">
    <property type="nucleotide sequence ID" value="NZ_BMPE01000021.1"/>
</dbReference>
<evidence type="ECO:0000313" key="1">
    <source>
        <dbReference type="EMBL" id="GGL15820.1"/>
    </source>
</evidence>
<reference evidence="2" key="1">
    <citation type="journal article" date="2019" name="Int. J. Syst. Evol. Microbiol.">
        <title>The Global Catalogue of Microorganisms (GCM) 10K type strain sequencing project: providing services to taxonomists for standard genome sequencing and annotation.</title>
        <authorList>
            <consortium name="The Broad Institute Genomics Platform"/>
            <consortium name="The Broad Institute Genome Sequencing Center for Infectious Disease"/>
            <person name="Wu L."/>
            <person name="Ma J."/>
        </authorList>
    </citation>
    <scope>NUCLEOTIDE SEQUENCE [LARGE SCALE GENOMIC DNA]</scope>
    <source>
        <strain evidence="2">JCM 19173</strain>
    </source>
</reference>
<accession>A0ABQ2FQ41</accession>